<dbReference type="PANTHER" id="PTHR38731:SF3">
    <property type="entry name" value="BLL6125 PROTEIN"/>
    <property type="match status" value="1"/>
</dbReference>
<evidence type="ECO:0000256" key="2">
    <source>
        <dbReference type="SAM" id="SignalP"/>
    </source>
</evidence>
<proteinExistence type="predicted"/>
<dbReference type="Pfam" id="PF04773">
    <property type="entry name" value="FecR"/>
    <property type="match status" value="1"/>
</dbReference>
<evidence type="ECO:0000256" key="1">
    <source>
        <dbReference type="SAM" id="MobiDB-lite"/>
    </source>
</evidence>
<keyword evidence="2" id="KW-0732">Signal</keyword>
<dbReference type="InterPro" id="IPR006860">
    <property type="entry name" value="FecR"/>
</dbReference>
<feature type="compositionally biased region" description="Low complexity" evidence="1">
    <location>
        <begin position="359"/>
        <end position="375"/>
    </location>
</feature>
<feature type="compositionally biased region" description="Gly residues" evidence="1">
    <location>
        <begin position="376"/>
        <end position="428"/>
    </location>
</feature>
<feature type="signal peptide" evidence="2">
    <location>
        <begin position="1"/>
        <end position="22"/>
    </location>
</feature>
<gene>
    <name evidence="4" type="ORF">JI748_02790</name>
</gene>
<reference evidence="4 5" key="1">
    <citation type="submission" date="2021-01" db="EMBL/GenBank/DDBJ databases">
        <title>Genome seq and assembly of Devosia sp. LEGU1.</title>
        <authorList>
            <person name="Chhetri G."/>
        </authorList>
    </citation>
    <scope>NUCLEOTIDE SEQUENCE [LARGE SCALE GENOMIC DNA]</scope>
    <source>
        <strain evidence="4 5">LEGU1</strain>
    </source>
</reference>
<feature type="domain" description="FecR protein" evidence="3">
    <location>
        <begin position="56"/>
        <end position="148"/>
    </location>
</feature>
<evidence type="ECO:0000313" key="4">
    <source>
        <dbReference type="EMBL" id="QQR39961.1"/>
    </source>
</evidence>
<accession>A0ABX7C6X2</accession>
<feature type="compositionally biased region" description="Gly residues" evidence="1">
    <location>
        <begin position="285"/>
        <end position="358"/>
    </location>
</feature>
<feature type="compositionally biased region" description="Gly residues" evidence="1">
    <location>
        <begin position="250"/>
        <end position="260"/>
    </location>
</feature>
<evidence type="ECO:0000259" key="3">
    <source>
        <dbReference type="Pfam" id="PF04773"/>
    </source>
</evidence>
<dbReference type="PANTHER" id="PTHR38731">
    <property type="entry name" value="LIPL45-RELATED LIPOPROTEIN-RELATED"/>
    <property type="match status" value="1"/>
</dbReference>
<evidence type="ECO:0000313" key="5">
    <source>
        <dbReference type="Proteomes" id="UP000595857"/>
    </source>
</evidence>
<protein>
    <submittedName>
        <fullName evidence="4">FecR domain-containing protein</fullName>
    </submittedName>
</protein>
<feature type="compositionally biased region" description="Low complexity" evidence="1">
    <location>
        <begin position="261"/>
        <end position="284"/>
    </location>
</feature>
<sequence>MRPIRLMFAAVLLASVSTSVLADDWVADRLRGNVTMLQGGDWVVLARGQMVPDGGQIRTESNGRVDLVRGAERISVAPNTEIAIRDAGGQKMTSVIQSRGTVTIEAERRNVQHFSVQTPVLAAVVKGTQFTVTYSNGQASVSVDRGVVQVQDAGHEMVVDVTPGQTAEARQSQPLNVSGPGSENSVFLIQGEVVPAAAREAVISGAIAASEAVAAVQSGTLEQSRSGSGENRNTGVNGESAVSNPSNGRGNSGNGNGNAGSGQSNNGNANGHGNGNSDNRNSGNGNSGNGNGNSGHGNGGGNSGNGNGNGGNSGNGNSGHGNGNGNSGQGNGNGGGNSGNGQGNGGNNGNGNGQGNGGNSSVSAEAPASVSSSDNGGSGNNGNGNGNGNGGGNGNGNNGNGNGNGGGDGNNGNGGNGNNGNGNGHGNH</sequence>
<name>A0ABX7C6X2_9HYPH</name>
<keyword evidence="5" id="KW-1185">Reference proteome</keyword>
<feature type="chain" id="PRO_5047545689" evidence="2">
    <location>
        <begin position="23"/>
        <end position="428"/>
    </location>
</feature>
<dbReference type="Proteomes" id="UP000595857">
    <property type="component" value="Chromosome"/>
</dbReference>
<dbReference type="RefSeq" id="WP_201634864.1">
    <property type="nucleotide sequence ID" value="NZ_CP068046.1"/>
</dbReference>
<dbReference type="Gene3D" id="2.60.120.1440">
    <property type="match status" value="1"/>
</dbReference>
<feature type="region of interest" description="Disordered" evidence="1">
    <location>
        <begin position="220"/>
        <end position="428"/>
    </location>
</feature>
<feature type="compositionally biased region" description="Polar residues" evidence="1">
    <location>
        <begin position="220"/>
        <end position="242"/>
    </location>
</feature>
<organism evidence="4 5">
    <name type="scientific">Devosia rhizoryzae</name>
    <dbReference type="NCBI Taxonomy" id="2774137"/>
    <lineage>
        <taxon>Bacteria</taxon>
        <taxon>Pseudomonadati</taxon>
        <taxon>Pseudomonadota</taxon>
        <taxon>Alphaproteobacteria</taxon>
        <taxon>Hyphomicrobiales</taxon>
        <taxon>Devosiaceae</taxon>
        <taxon>Devosia</taxon>
    </lineage>
</organism>
<dbReference type="EMBL" id="CP068046">
    <property type="protein sequence ID" value="QQR39961.1"/>
    <property type="molecule type" value="Genomic_DNA"/>
</dbReference>